<dbReference type="Pfam" id="PF04113">
    <property type="entry name" value="Gpi16"/>
    <property type="match status" value="2"/>
</dbReference>
<gene>
    <name evidence="3" type="ORF">HYPSUDRAFT_207182</name>
</gene>
<protein>
    <recommendedName>
        <fullName evidence="5">GPI transamidase component PIG-T</fullName>
    </recommendedName>
</protein>
<dbReference type="EMBL" id="KN817624">
    <property type="protein sequence ID" value="KJA16310.1"/>
    <property type="molecule type" value="Genomic_DNA"/>
</dbReference>
<evidence type="ECO:0008006" key="5">
    <source>
        <dbReference type="Google" id="ProtNLM"/>
    </source>
</evidence>
<feature type="transmembrane region" description="Helical" evidence="1">
    <location>
        <begin position="518"/>
        <end position="539"/>
    </location>
</feature>
<dbReference type="STRING" id="945553.A0A0D2P7F3"/>
<sequence length="550" mass="59572">MRASRCLIWPLSLLHICLTVIATSYEQFDEDLVLTPLPDGKVSAAFTFTTLLYGAAPRDPHTLNSPDESQHYTLFPLALGQLLREHAVTELHLALNAGNWNYARWGSPPDPAVGTGGELWAWMGTEGPTSIDARWRGLRNSLAGLFCASLGALDAVRTTAPAAAFPPEGALPSWRGAHDNGTTTSGAHEIRHASLPAEHVCTENLTPFLKLLPCKAQSGLAALLNPHRLFGADWHGLGVHVRWVADAGVEVRLSFQGVFDPLRAPGARGKSDWSLHSLFDRTVSRSCPVATTSAIRVALPNSDSYSLVPEPASAAGGVAVYDVHTAAKPLNVALSYPNTFNYPSSYASNSTPFSVKRTLTGTSQAWGRLSVRITNHRSEEMHVLYLETMPWLLQFHLHTLTARVDGVLDDTAISHLTYTPAIAHARPTMLQAVVRLPPRATVQLSMDVAKAFLRYTEHPPDAQRGWDLPPAVLVPVNVSSPLGQTGVRGAGAFVPTGPRVYTSTLLVDLATPDFSMPYNVIIFTCTLVAGIFGTVFNTLTRRWVIVRVKA</sequence>
<evidence type="ECO:0000256" key="2">
    <source>
        <dbReference type="SAM" id="SignalP"/>
    </source>
</evidence>
<evidence type="ECO:0000256" key="1">
    <source>
        <dbReference type="SAM" id="Phobius"/>
    </source>
</evidence>
<proteinExistence type="predicted"/>
<feature type="chain" id="PRO_5002249177" description="GPI transamidase component PIG-T" evidence="2">
    <location>
        <begin position="23"/>
        <end position="550"/>
    </location>
</feature>
<keyword evidence="2" id="KW-0732">Signal</keyword>
<dbReference type="PANTHER" id="PTHR12959:SF11">
    <property type="entry name" value="GPI TRANSAMIDASE COMPONENT PIG-T"/>
    <property type="match status" value="1"/>
</dbReference>
<dbReference type="Proteomes" id="UP000054270">
    <property type="component" value="Unassembled WGS sequence"/>
</dbReference>
<keyword evidence="1" id="KW-1133">Transmembrane helix</keyword>
<dbReference type="OrthoDB" id="331263at2759"/>
<dbReference type="AlphaFoldDB" id="A0A0D2P7F3"/>
<dbReference type="GO" id="GO:0016255">
    <property type="term" value="P:attachment of GPI anchor to protein"/>
    <property type="evidence" value="ECO:0007669"/>
    <property type="project" value="InterPro"/>
</dbReference>
<name>A0A0D2P7F3_HYPSF</name>
<organism evidence="3 4">
    <name type="scientific">Hypholoma sublateritium (strain FD-334 SS-4)</name>
    <dbReference type="NCBI Taxonomy" id="945553"/>
    <lineage>
        <taxon>Eukaryota</taxon>
        <taxon>Fungi</taxon>
        <taxon>Dikarya</taxon>
        <taxon>Basidiomycota</taxon>
        <taxon>Agaricomycotina</taxon>
        <taxon>Agaricomycetes</taxon>
        <taxon>Agaricomycetidae</taxon>
        <taxon>Agaricales</taxon>
        <taxon>Agaricineae</taxon>
        <taxon>Strophariaceae</taxon>
        <taxon>Hypholoma</taxon>
    </lineage>
</organism>
<keyword evidence="4" id="KW-1185">Reference proteome</keyword>
<keyword evidence="1" id="KW-0472">Membrane</keyword>
<dbReference type="PANTHER" id="PTHR12959">
    <property type="entry name" value="GPI TRANSAMIDASE COMPONENT PIG-T-RELATED"/>
    <property type="match status" value="1"/>
</dbReference>
<evidence type="ECO:0000313" key="4">
    <source>
        <dbReference type="Proteomes" id="UP000054270"/>
    </source>
</evidence>
<dbReference type="GO" id="GO:0042765">
    <property type="term" value="C:GPI-anchor transamidase complex"/>
    <property type="evidence" value="ECO:0007669"/>
    <property type="project" value="InterPro"/>
</dbReference>
<evidence type="ECO:0000313" key="3">
    <source>
        <dbReference type="EMBL" id="KJA16310.1"/>
    </source>
</evidence>
<dbReference type="InterPro" id="IPR007245">
    <property type="entry name" value="PIG-T"/>
</dbReference>
<dbReference type="OMA" id="NHGHYIG"/>
<reference evidence="4" key="1">
    <citation type="submission" date="2014-04" db="EMBL/GenBank/DDBJ databases">
        <title>Evolutionary Origins and Diversification of the Mycorrhizal Mutualists.</title>
        <authorList>
            <consortium name="DOE Joint Genome Institute"/>
            <consortium name="Mycorrhizal Genomics Consortium"/>
            <person name="Kohler A."/>
            <person name="Kuo A."/>
            <person name="Nagy L.G."/>
            <person name="Floudas D."/>
            <person name="Copeland A."/>
            <person name="Barry K.W."/>
            <person name="Cichocki N."/>
            <person name="Veneault-Fourrey C."/>
            <person name="LaButti K."/>
            <person name="Lindquist E.A."/>
            <person name="Lipzen A."/>
            <person name="Lundell T."/>
            <person name="Morin E."/>
            <person name="Murat C."/>
            <person name="Riley R."/>
            <person name="Ohm R."/>
            <person name="Sun H."/>
            <person name="Tunlid A."/>
            <person name="Henrissat B."/>
            <person name="Grigoriev I.V."/>
            <person name="Hibbett D.S."/>
            <person name="Martin F."/>
        </authorList>
    </citation>
    <scope>NUCLEOTIDE SEQUENCE [LARGE SCALE GENOMIC DNA]</scope>
    <source>
        <strain evidence="4">FD-334 SS-4</strain>
    </source>
</reference>
<feature type="signal peptide" evidence="2">
    <location>
        <begin position="1"/>
        <end position="22"/>
    </location>
</feature>
<keyword evidence="1" id="KW-0812">Transmembrane</keyword>
<accession>A0A0D2P7F3</accession>